<comment type="caution">
    <text evidence="1">The sequence shown here is derived from an EMBL/GenBank/DDBJ whole genome shotgun (WGS) entry which is preliminary data.</text>
</comment>
<name>A0A4C1TU30_EUMVA</name>
<protein>
    <submittedName>
        <fullName evidence="1">Uncharacterized protein</fullName>
    </submittedName>
</protein>
<reference evidence="1 2" key="1">
    <citation type="journal article" date="2019" name="Commun. Biol.">
        <title>The bagworm genome reveals a unique fibroin gene that provides high tensile strength.</title>
        <authorList>
            <person name="Kono N."/>
            <person name="Nakamura H."/>
            <person name="Ohtoshi R."/>
            <person name="Tomita M."/>
            <person name="Numata K."/>
            <person name="Arakawa K."/>
        </authorList>
    </citation>
    <scope>NUCLEOTIDE SEQUENCE [LARGE SCALE GENOMIC DNA]</scope>
</reference>
<organism evidence="1 2">
    <name type="scientific">Eumeta variegata</name>
    <name type="common">Bagworm moth</name>
    <name type="synonym">Eumeta japonica</name>
    <dbReference type="NCBI Taxonomy" id="151549"/>
    <lineage>
        <taxon>Eukaryota</taxon>
        <taxon>Metazoa</taxon>
        <taxon>Ecdysozoa</taxon>
        <taxon>Arthropoda</taxon>
        <taxon>Hexapoda</taxon>
        <taxon>Insecta</taxon>
        <taxon>Pterygota</taxon>
        <taxon>Neoptera</taxon>
        <taxon>Endopterygota</taxon>
        <taxon>Lepidoptera</taxon>
        <taxon>Glossata</taxon>
        <taxon>Ditrysia</taxon>
        <taxon>Tineoidea</taxon>
        <taxon>Psychidae</taxon>
        <taxon>Oiketicinae</taxon>
        <taxon>Eumeta</taxon>
    </lineage>
</organism>
<evidence type="ECO:0000313" key="2">
    <source>
        <dbReference type="Proteomes" id="UP000299102"/>
    </source>
</evidence>
<dbReference type="EMBL" id="BGZK01000088">
    <property type="protein sequence ID" value="GBP17525.1"/>
    <property type="molecule type" value="Genomic_DNA"/>
</dbReference>
<dbReference type="AlphaFoldDB" id="A0A4C1TU30"/>
<gene>
    <name evidence="1" type="ORF">EVAR_12238_1</name>
</gene>
<evidence type="ECO:0000313" key="1">
    <source>
        <dbReference type="EMBL" id="GBP17525.1"/>
    </source>
</evidence>
<proteinExistence type="predicted"/>
<sequence>MVRLYEARTDRDELLRNRTNTNLNIQMAIFLSIVATYDVRAKHKDSSEKNYGTSTEVSSYRSMHRTRHRLAGTFFARHFGTGMQPLAAESAGRLTKQNTGGDT</sequence>
<keyword evidence="2" id="KW-1185">Reference proteome</keyword>
<dbReference type="Proteomes" id="UP000299102">
    <property type="component" value="Unassembled WGS sequence"/>
</dbReference>
<accession>A0A4C1TU30</accession>